<comment type="caution">
    <text evidence="5">The sequence shown here is derived from an EMBL/GenBank/DDBJ whole genome shotgun (WGS) entry which is preliminary data.</text>
</comment>
<evidence type="ECO:0000313" key="6">
    <source>
        <dbReference type="Proteomes" id="UP000681162"/>
    </source>
</evidence>
<dbReference type="GO" id="GO:0016829">
    <property type="term" value="F:lyase activity"/>
    <property type="evidence" value="ECO:0007669"/>
    <property type="project" value="UniProtKB-KW"/>
</dbReference>
<dbReference type="InterPro" id="IPR007934">
    <property type="entry name" value="AbfB_ABD"/>
</dbReference>
<dbReference type="PROSITE" id="PS50231">
    <property type="entry name" value="RICIN_B_LECTIN"/>
    <property type="match status" value="1"/>
</dbReference>
<dbReference type="GO" id="GO:0046373">
    <property type="term" value="P:L-arabinose metabolic process"/>
    <property type="evidence" value="ECO:0007669"/>
    <property type="project" value="InterPro"/>
</dbReference>
<feature type="domain" description="Ricin B lectin" evidence="4">
    <location>
        <begin position="427"/>
        <end position="561"/>
    </location>
</feature>
<dbReference type="InterPro" id="IPR000772">
    <property type="entry name" value="Ricin_B_lectin"/>
</dbReference>
<feature type="chain" id="PRO_5037872793" description="Ricin B lectin domain-containing protein" evidence="3">
    <location>
        <begin position="30"/>
        <end position="701"/>
    </location>
</feature>
<dbReference type="Gene3D" id="2.80.10.50">
    <property type="match status" value="3"/>
</dbReference>
<dbReference type="Pfam" id="PF05270">
    <property type="entry name" value="AbfB"/>
    <property type="match status" value="1"/>
</dbReference>
<dbReference type="SUPFAM" id="SSF48230">
    <property type="entry name" value="Chondroitin AC/alginate lyase"/>
    <property type="match status" value="1"/>
</dbReference>
<protein>
    <recommendedName>
        <fullName evidence="4">Ricin B lectin domain-containing protein</fullName>
    </recommendedName>
</protein>
<dbReference type="Pfam" id="PF05426">
    <property type="entry name" value="Alginate_lyase"/>
    <property type="match status" value="1"/>
</dbReference>
<dbReference type="Proteomes" id="UP000681162">
    <property type="component" value="Unassembled WGS sequence"/>
</dbReference>
<dbReference type="EMBL" id="BORR01000006">
    <property type="protein sequence ID" value="GIO37038.1"/>
    <property type="molecule type" value="Genomic_DNA"/>
</dbReference>
<dbReference type="SMART" id="SM00458">
    <property type="entry name" value="RICIN"/>
    <property type="match status" value="1"/>
</dbReference>
<gene>
    <name evidence="5" type="ORF">J41TS12_18990</name>
</gene>
<dbReference type="SUPFAM" id="SSF110221">
    <property type="entry name" value="AbfB domain"/>
    <property type="match status" value="1"/>
</dbReference>
<feature type="signal peptide" evidence="3">
    <location>
        <begin position="1"/>
        <end position="29"/>
    </location>
</feature>
<dbReference type="GO" id="GO:0046556">
    <property type="term" value="F:alpha-L-arabinofuranosidase activity"/>
    <property type="evidence" value="ECO:0007669"/>
    <property type="project" value="InterPro"/>
</dbReference>
<proteinExistence type="predicted"/>
<accession>A0A919XV78</accession>
<name>A0A919XV78_9BACL</name>
<dbReference type="GO" id="GO:0042597">
    <property type="term" value="C:periplasmic space"/>
    <property type="evidence" value="ECO:0007669"/>
    <property type="project" value="InterPro"/>
</dbReference>
<reference evidence="5 6" key="1">
    <citation type="submission" date="2021-03" db="EMBL/GenBank/DDBJ databases">
        <title>Antimicrobial resistance genes in bacteria isolated from Japanese honey, and their potential for conferring macrolide and lincosamide resistance in the American foulbrood pathogen Paenibacillus larvae.</title>
        <authorList>
            <person name="Okamoto M."/>
            <person name="Kumagai M."/>
            <person name="Kanamori H."/>
            <person name="Takamatsu D."/>
        </authorList>
    </citation>
    <scope>NUCLEOTIDE SEQUENCE [LARGE SCALE GENOMIC DNA]</scope>
    <source>
        <strain evidence="5 6">J41TS12</strain>
    </source>
</reference>
<dbReference type="CDD" id="cd00161">
    <property type="entry name" value="beta-trefoil_Ricin-like"/>
    <property type="match status" value="1"/>
</dbReference>
<dbReference type="Pfam" id="PF14200">
    <property type="entry name" value="RicinB_lectin_2"/>
    <property type="match status" value="1"/>
</dbReference>
<dbReference type="Gene3D" id="1.50.10.100">
    <property type="entry name" value="Chondroitin AC/alginate lyase"/>
    <property type="match status" value="1"/>
</dbReference>
<sequence length="701" mass="77334">MMKKCWTMLILLSLLLSPFSGMTDRKAEAAEVPKAVAAAAFVHPGLLHTQADLDRVKQMVNAGTQPYLDGWNQLVNSPLSQAGWTPRATATISRGGSGDNVALLYNDIARAYQNALRWKISGSTAHGDTARDILNSWSSTLTTLTGSADRYLASGLNGYQMANAAELMRDYPGFDVARMQDMLINVFYKPLVERFLIGNEHGRDHNDAYIQNYWANWDLANMAATVAIGIFCDRRDIYDIGIEYFKYGAGNGSIYNAIPFLHPNGLAQWQESGRDQAHTQLGIGLMATINEMAWNQGDDLYGWANNRFLRAAEYVAKYNNGDDNVPFATYEWGSGTNGAVQTHTAISGANRDEYRPIWEMIYNHYVNRKGLNAPNIAARAAKTRPESGPDTRYASTFDQLGFGTLLYTRPAGSGGTAKLPSGNIPDGTYRFTLRLDGKALEASGSASGSEVRKSTYTGGSRQQWIVTHLGGGQYSINNAESGLSLDIASGSLEHGAKFQLWSGNSGDNQKFAFLPVGDGYYRITPVHSNKPADVVNASTAEDTPVHQWRYTLGSHQQWQIEPVSVNVRLQSHNFPDRYIRHSNYRAQLDANVTPEQDALFKIVPGLADRNGVSFESVNYPGRYLRVRANGEVWLDQSDNTATYNNDATFRRVAGLSDPKKSSYQLWTDASKYLRHFDYLMVGQSGSGATFHADATFVEVAP</sequence>
<dbReference type="CDD" id="cd23399">
    <property type="entry name" value="beta-trefoil_ABD_ABFB"/>
    <property type="match status" value="1"/>
</dbReference>
<dbReference type="RefSeq" id="WP_212939355.1">
    <property type="nucleotide sequence ID" value="NZ_BORR01000006.1"/>
</dbReference>
<dbReference type="AlphaFoldDB" id="A0A919XV78"/>
<evidence type="ECO:0000256" key="2">
    <source>
        <dbReference type="ARBA" id="ARBA00023239"/>
    </source>
</evidence>
<evidence type="ECO:0000256" key="1">
    <source>
        <dbReference type="ARBA" id="ARBA00022729"/>
    </source>
</evidence>
<evidence type="ECO:0000256" key="3">
    <source>
        <dbReference type="SAM" id="SignalP"/>
    </source>
</evidence>
<dbReference type="SUPFAM" id="SSF50370">
    <property type="entry name" value="Ricin B-like lectins"/>
    <property type="match status" value="1"/>
</dbReference>
<keyword evidence="2" id="KW-0456">Lyase</keyword>
<dbReference type="InterPro" id="IPR008929">
    <property type="entry name" value="Chondroitin_lyas"/>
</dbReference>
<organism evidence="5 6">
    <name type="scientific">Paenibacillus antibioticophila</name>
    <dbReference type="NCBI Taxonomy" id="1274374"/>
    <lineage>
        <taxon>Bacteria</taxon>
        <taxon>Bacillati</taxon>
        <taxon>Bacillota</taxon>
        <taxon>Bacilli</taxon>
        <taxon>Bacillales</taxon>
        <taxon>Paenibacillaceae</taxon>
        <taxon>Paenibacillus</taxon>
    </lineage>
</organism>
<keyword evidence="6" id="KW-1185">Reference proteome</keyword>
<keyword evidence="1 3" id="KW-0732">Signal</keyword>
<dbReference type="InterPro" id="IPR035992">
    <property type="entry name" value="Ricin_B-like_lectins"/>
</dbReference>
<dbReference type="InterPro" id="IPR008397">
    <property type="entry name" value="Alginate_lyase_dom"/>
</dbReference>
<dbReference type="InterPro" id="IPR036195">
    <property type="entry name" value="AbfB_ABD_sf"/>
</dbReference>
<evidence type="ECO:0000313" key="5">
    <source>
        <dbReference type="EMBL" id="GIO37038.1"/>
    </source>
</evidence>
<evidence type="ECO:0000259" key="4">
    <source>
        <dbReference type="SMART" id="SM00458"/>
    </source>
</evidence>